<evidence type="ECO:0000313" key="2">
    <source>
        <dbReference type="EMBL" id="AIK66534.1"/>
    </source>
</evidence>
<name>A0A076YJS8_DICLA</name>
<dbReference type="GeneTree" id="ENSGT00940000176998"/>
<protein>
    <submittedName>
        <fullName evidence="2">Interleukin 4/13-3</fullName>
    </submittedName>
</protein>
<feature type="signal peptide" evidence="1">
    <location>
        <begin position="1"/>
        <end position="23"/>
    </location>
</feature>
<dbReference type="AlphaFoldDB" id="A0A076YJS8"/>
<feature type="chain" id="PRO_5010903228" evidence="1">
    <location>
        <begin position="24"/>
        <end position="142"/>
    </location>
</feature>
<reference evidence="2" key="1">
    <citation type="journal article" date="2014" name="Dev. Comp. Immunol.">
        <title>T cell transcripts and T cell activities in the gills of the teleost fish sea bass (Dicentrarchus labrax).</title>
        <authorList>
            <person name="Nunez Ortiz N."/>
            <person name="Gerdol M."/>
            <person name="Stocchi V."/>
            <person name="Marozzi C."/>
            <person name="Randelli E."/>
            <person name="Bernini C."/>
            <person name="Buonocore F."/>
            <person name="Picchietti S."/>
            <person name="Papeschi C."/>
            <person name="Sood N."/>
            <person name="Pallavicini A."/>
            <person name="Scapigliati G."/>
        </authorList>
    </citation>
    <scope>NUCLEOTIDE SEQUENCE</scope>
</reference>
<dbReference type="Proteomes" id="UP000694389">
    <property type="component" value="Unassembled WGS sequence"/>
</dbReference>
<dbReference type="EMBL" id="KP096355">
    <property type="protein sequence ID" value="AKK32391.1"/>
    <property type="molecule type" value="Genomic_DNA"/>
</dbReference>
<sequence length="142" mass="16188">MKMKMLLLVSAVALLVNSAAVSARPHNVTQQNLIFDLVEKCIESRSQTFVDDVSHLAKGSRKCEDRFFCKVHDVLRNTKDVCKEEDRKVLVETLHAYNTGRNVQCENTLQGMTSTGIEIEVSSFLEHVKRCVRHRNFHGTKK</sequence>
<reference evidence="3" key="2">
    <citation type="submission" date="2014-11" db="EMBL/GenBank/DDBJ databases">
        <title>Characterization af seabass IL4/13 genes.</title>
        <authorList>
            <person name="Gerdol M."/>
            <person name="Buonocore F."/>
            <person name="Pallavicini A."/>
            <person name="Scapigliati G."/>
        </authorList>
    </citation>
    <scope>NUCLEOTIDE SEQUENCE</scope>
</reference>
<reference evidence="4" key="3">
    <citation type="submission" date="2025-05" db="UniProtKB">
        <authorList>
            <consortium name="Ensembl"/>
        </authorList>
    </citation>
    <scope>IDENTIFICATION</scope>
</reference>
<organism evidence="2">
    <name type="scientific">Dicentrarchus labrax</name>
    <name type="common">European seabass</name>
    <name type="synonym">Morone labrax</name>
    <dbReference type="NCBI Taxonomy" id="13489"/>
    <lineage>
        <taxon>Eukaryota</taxon>
        <taxon>Metazoa</taxon>
        <taxon>Chordata</taxon>
        <taxon>Craniata</taxon>
        <taxon>Vertebrata</taxon>
        <taxon>Euteleostomi</taxon>
        <taxon>Actinopterygii</taxon>
        <taxon>Neopterygii</taxon>
        <taxon>Teleostei</taxon>
        <taxon>Neoteleostei</taxon>
        <taxon>Acanthomorphata</taxon>
        <taxon>Eupercaria</taxon>
        <taxon>Moronidae</taxon>
        <taxon>Dicentrarchus</taxon>
    </lineage>
</organism>
<evidence type="ECO:0000313" key="3">
    <source>
        <dbReference type="EMBL" id="AKK32391.1"/>
    </source>
</evidence>
<keyword evidence="5" id="KW-1185">Reference proteome</keyword>
<dbReference type="EMBL" id="KJ818333">
    <property type="protein sequence ID" value="AIK66534.1"/>
    <property type="molecule type" value="mRNA"/>
</dbReference>
<evidence type="ECO:0000256" key="1">
    <source>
        <dbReference type="SAM" id="SignalP"/>
    </source>
</evidence>
<dbReference type="OMA" id="RNVQCEN"/>
<accession>A0A076YJS8</accession>
<dbReference type="GeneID" id="127364149"/>
<proteinExistence type="evidence at transcript level"/>
<gene>
    <name evidence="4" type="primary">LOC127364149</name>
</gene>
<keyword evidence="1" id="KW-0732">Signal</keyword>
<evidence type="ECO:0000313" key="5">
    <source>
        <dbReference type="Proteomes" id="UP000694389"/>
    </source>
</evidence>
<dbReference type="OrthoDB" id="8938452at2759"/>
<dbReference type="Ensembl" id="ENSDLAT00005015067.2">
    <property type="protein sequence ID" value="ENSDLAP00005013822.1"/>
    <property type="gene ID" value="ENSDLAG00005006927.2"/>
</dbReference>
<dbReference type="RefSeq" id="XP_051257355.1">
    <property type="nucleotide sequence ID" value="XM_051401395.1"/>
</dbReference>
<evidence type="ECO:0000313" key="4">
    <source>
        <dbReference type="Ensembl" id="ENSDLAP00005013822.1"/>
    </source>
</evidence>